<name>A0AAT9HQX9_9ACTN</name>
<gene>
    <name evidence="2" type="ORF">SHKM778_60960</name>
</gene>
<dbReference type="AlphaFoldDB" id="A0AAT9HQX9"/>
<accession>A0AAT9HQX9</accession>
<reference evidence="2" key="2">
    <citation type="submission" date="2024-07" db="EMBL/GenBank/DDBJ databases">
        <title>Streptomyces haneummycinica sp. nov., a new antibiotic-producing actinobacterium isolated from marine sediment.</title>
        <authorList>
            <person name="Uemura M."/>
            <person name="Hamada M."/>
            <person name="Hirano S."/>
            <person name="Kobayashi K."/>
            <person name="Ohshiro T."/>
            <person name="Kobayashi T."/>
            <person name="Terahara T."/>
        </authorList>
    </citation>
    <scope>NUCLEOTIDE SEQUENCE</scope>
    <source>
        <strain evidence="2">KM77-8</strain>
    </source>
</reference>
<reference evidence="2" key="1">
    <citation type="submission" date="2024-06" db="EMBL/GenBank/DDBJ databases">
        <authorList>
            <consortium name="consrtm"/>
            <person name="Uemura M."/>
            <person name="Terahara T."/>
        </authorList>
    </citation>
    <scope>NUCLEOTIDE SEQUENCE</scope>
    <source>
        <strain evidence="2">KM77-8</strain>
    </source>
</reference>
<proteinExistence type="predicted"/>
<protein>
    <recommendedName>
        <fullName evidence="3">Integrase</fullName>
    </recommendedName>
</protein>
<sequence length="57" mass="6058">MSGKTRTRRPAPAPPVPAATVRGQASAKADLCALGRQYGGWRPGSREATICQETYGR</sequence>
<dbReference type="EMBL" id="AP035768">
    <property type="protein sequence ID" value="BFO19708.1"/>
    <property type="molecule type" value="Genomic_DNA"/>
</dbReference>
<evidence type="ECO:0000256" key="1">
    <source>
        <dbReference type="SAM" id="MobiDB-lite"/>
    </source>
</evidence>
<feature type="region of interest" description="Disordered" evidence="1">
    <location>
        <begin position="1"/>
        <end position="24"/>
    </location>
</feature>
<evidence type="ECO:0000313" key="2">
    <source>
        <dbReference type="EMBL" id="BFO19708.1"/>
    </source>
</evidence>
<evidence type="ECO:0008006" key="3">
    <source>
        <dbReference type="Google" id="ProtNLM"/>
    </source>
</evidence>
<organism evidence="2">
    <name type="scientific">Streptomyces haneummycinicus</name>
    <dbReference type="NCBI Taxonomy" id="3074435"/>
    <lineage>
        <taxon>Bacteria</taxon>
        <taxon>Bacillati</taxon>
        <taxon>Actinomycetota</taxon>
        <taxon>Actinomycetes</taxon>
        <taxon>Kitasatosporales</taxon>
        <taxon>Streptomycetaceae</taxon>
        <taxon>Streptomyces</taxon>
    </lineage>
</organism>